<evidence type="ECO:0000259" key="1">
    <source>
        <dbReference type="PROSITE" id="PS51184"/>
    </source>
</evidence>
<proteinExistence type="predicted"/>
<dbReference type="Pfam" id="PF02373">
    <property type="entry name" value="JmjC"/>
    <property type="match status" value="1"/>
</dbReference>
<gene>
    <name evidence="2" type="ORF">TCAL_01555</name>
</gene>
<dbReference type="Gene3D" id="2.60.120.650">
    <property type="entry name" value="Cupin"/>
    <property type="match status" value="1"/>
</dbReference>
<organism evidence="2 3">
    <name type="scientific">Tigriopus californicus</name>
    <name type="common">Marine copepod</name>
    <dbReference type="NCBI Taxonomy" id="6832"/>
    <lineage>
        <taxon>Eukaryota</taxon>
        <taxon>Metazoa</taxon>
        <taxon>Ecdysozoa</taxon>
        <taxon>Arthropoda</taxon>
        <taxon>Crustacea</taxon>
        <taxon>Multicrustacea</taxon>
        <taxon>Hexanauplia</taxon>
        <taxon>Copepoda</taxon>
        <taxon>Harpacticoida</taxon>
        <taxon>Harpacticidae</taxon>
        <taxon>Tigriopus</taxon>
    </lineage>
</organism>
<evidence type="ECO:0000313" key="3">
    <source>
        <dbReference type="Proteomes" id="UP000318571"/>
    </source>
</evidence>
<dbReference type="SUPFAM" id="SSF51197">
    <property type="entry name" value="Clavaminate synthase-like"/>
    <property type="match status" value="1"/>
</dbReference>
<dbReference type="Proteomes" id="UP000318571">
    <property type="component" value="Chromosome 3"/>
</dbReference>
<dbReference type="InterPro" id="IPR050910">
    <property type="entry name" value="JMJD6_ArgDemeth/LysHydrox"/>
</dbReference>
<dbReference type="PANTHER" id="PTHR12480">
    <property type="entry name" value="ARGININE DEMETHYLASE AND LYSYL-HYDROXYLASE JMJD"/>
    <property type="match status" value="1"/>
</dbReference>
<dbReference type="AlphaFoldDB" id="A0A553P749"/>
<dbReference type="EMBL" id="VCGU01000007">
    <property type="protein sequence ID" value="TRY73512.1"/>
    <property type="molecule type" value="Genomic_DNA"/>
</dbReference>
<name>A0A553P749_TIGCA</name>
<accession>A0A553P749</accession>
<comment type="caution">
    <text evidence="2">The sequence shown here is derived from an EMBL/GenBank/DDBJ whole genome shotgun (WGS) entry which is preliminary data.</text>
</comment>
<keyword evidence="3" id="KW-1185">Reference proteome</keyword>
<protein>
    <recommendedName>
        <fullName evidence="1">JmjC domain-containing protein</fullName>
    </recommendedName>
</protein>
<evidence type="ECO:0000313" key="2">
    <source>
        <dbReference type="EMBL" id="TRY73512.1"/>
    </source>
</evidence>
<sequence length="578" mass="66116">MSVISSKTRSFPSRARQNLMALMPSSSSVKHVATNLLVISALLALTGTTAQGKFLAGKIPPNEFDLVELNGFHKPTDAIQLCEDHEHCAGFTYRGLVNNTKFPELTFETYFFRYVPFVDSQKPYFNWVSYKTLRTYAVYKGSFPGTSVKTTIEGEVLEPGQHISPNVAALVTDAVTGEVEERLSDINLAKFVPDQLRITYFNFNVDPEKVRDTSMKMDLCCPTHDFEKNITDWKNTINDGLDRVSCDIDPMEFVEKYVLPRKPCILVDCIKNWESTKTWTIRNLLGRYGQNGTWKTDISYDDFSQLNGIVLNKEEDDFPLDDPDFDKNSIEDALLTGDEILALMGRNVTVRIFERLGVAARRSRMAGSSLKSDLYHDWAWPKPIPTDLFKPAFGGTDYQWVIMSQATTGTHVHHDPELTDAWNALLYGHKAWVLFPADVYAEDYECDDFCSPKFDPLFAVSWWTHVVPQLREETWYGKRIIETVQKPGEIIYVPHGMGHAVLNIDENLSITENFLHVGAMDELAKYYVFEQKPMQYDVENAAKRTWMNLVNRDIKDKRHRRYAKAMLQQIKGLNEISV</sequence>
<reference evidence="2 3" key="1">
    <citation type="journal article" date="2018" name="Nat. Ecol. Evol.">
        <title>Genomic signatures of mitonuclear coevolution across populations of Tigriopus californicus.</title>
        <authorList>
            <person name="Barreto F.S."/>
            <person name="Watson E.T."/>
            <person name="Lima T.G."/>
            <person name="Willett C.S."/>
            <person name="Edmands S."/>
            <person name="Li W."/>
            <person name="Burton R.S."/>
        </authorList>
    </citation>
    <scope>NUCLEOTIDE SEQUENCE [LARGE SCALE GENOMIC DNA]</scope>
    <source>
        <strain evidence="2 3">San Diego</strain>
    </source>
</reference>
<dbReference type="STRING" id="6832.A0A553P749"/>
<feature type="domain" description="JmjC" evidence="1">
    <location>
        <begin position="369"/>
        <end position="531"/>
    </location>
</feature>
<dbReference type="SMART" id="SM00558">
    <property type="entry name" value="JmjC"/>
    <property type="match status" value="1"/>
</dbReference>
<dbReference type="PROSITE" id="PS51184">
    <property type="entry name" value="JMJC"/>
    <property type="match status" value="1"/>
</dbReference>
<dbReference type="InterPro" id="IPR003347">
    <property type="entry name" value="JmjC_dom"/>
</dbReference>